<reference evidence="3 4" key="1">
    <citation type="submission" date="2019-03" db="EMBL/GenBank/DDBJ databases">
        <authorList>
            <person name="Gaulin E."/>
            <person name="Dumas B."/>
        </authorList>
    </citation>
    <scope>NUCLEOTIDE SEQUENCE [LARGE SCALE GENOMIC DNA]</scope>
    <source>
        <strain evidence="3">CBS 568.67</strain>
    </source>
</reference>
<organism evidence="3 4">
    <name type="scientific">Aphanomyces stellatus</name>
    <dbReference type="NCBI Taxonomy" id="120398"/>
    <lineage>
        <taxon>Eukaryota</taxon>
        <taxon>Sar</taxon>
        <taxon>Stramenopiles</taxon>
        <taxon>Oomycota</taxon>
        <taxon>Saprolegniomycetes</taxon>
        <taxon>Saprolegniales</taxon>
        <taxon>Verrucalvaceae</taxon>
        <taxon>Aphanomyces</taxon>
    </lineage>
</organism>
<accession>A0A485KHE6</accession>
<reference evidence="2" key="2">
    <citation type="submission" date="2019-06" db="EMBL/GenBank/DDBJ databases">
        <title>Genomics analysis of Aphanomyces spp. identifies a new class of oomycete effector associated with host adaptation.</title>
        <authorList>
            <person name="Gaulin E."/>
        </authorList>
    </citation>
    <scope>NUCLEOTIDE SEQUENCE</scope>
    <source>
        <strain evidence="2">CBS 578.67</strain>
    </source>
</reference>
<feature type="chain" id="PRO_5036116079" evidence="1">
    <location>
        <begin position="19"/>
        <end position="96"/>
    </location>
</feature>
<dbReference type="EMBL" id="CAADRA010001888">
    <property type="protein sequence ID" value="VFT82525.1"/>
    <property type="molecule type" value="Genomic_DNA"/>
</dbReference>
<keyword evidence="4" id="KW-1185">Reference proteome</keyword>
<keyword evidence="1" id="KW-0732">Signal</keyword>
<protein>
    <submittedName>
        <fullName evidence="3">Aste57867_5473 protein</fullName>
    </submittedName>
</protein>
<name>A0A485KHE6_9STRA</name>
<evidence type="ECO:0000313" key="2">
    <source>
        <dbReference type="EMBL" id="KAF0710777.1"/>
    </source>
</evidence>
<feature type="signal peptide" evidence="1">
    <location>
        <begin position="1"/>
        <end position="18"/>
    </location>
</feature>
<evidence type="ECO:0000313" key="3">
    <source>
        <dbReference type="EMBL" id="VFT82525.1"/>
    </source>
</evidence>
<evidence type="ECO:0000256" key="1">
    <source>
        <dbReference type="SAM" id="SignalP"/>
    </source>
</evidence>
<gene>
    <name evidence="3" type="primary">Aste57867_5473</name>
    <name evidence="2" type="ORF">As57867_005460</name>
    <name evidence="3" type="ORF">ASTE57867_5473</name>
</gene>
<dbReference type="EMBL" id="VJMH01001886">
    <property type="protein sequence ID" value="KAF0710777.1"/>
    <property type="molecule type" value="Genomic_DNA"/>
</dbReference>
<dbReference type="Proteomes" id="UP000332933">
    <property type="component" value="Unassembled WGS sequence"/>
</dbReference>
<dbReference type="AlphaFoldDB" id="A0A485KHE6"/>
<evidence type="ECO:0000313" key="4">
    <source>
        <dbReference type="Proteomes" id="UP000332933"/>
    </source>
</evidence>
<sequence>MKTTTLAVLLFVSAVALGADIPTSNGGTLQQVAADAKESQYLRAGQEAMTDAQKKEWGLWRGGLGWGVGCGGFGCGGLGWGRPWLGCGGLGWGGCW</sequence>
<proteinExistence type="predicted"/>